<dbReference type="AlphaFoldDB" id="A0A917AJJ7"/>
<protein>
    <recommendedName>
        <fullName evidence="3">PurM-like N-terminal domain-containing protein</fullName>
    </recommendedName>
</protein>
<sequence length="238" mass="26195">MRDVSYIPWGDEDYLVIAVDNAGGIGEKEQDVVHVPYETVAYYTTRVAMMECMAVGARPTAIIMQNLTSDEAYSAFEKGIRNICKEMKQEDVYISGSSESNIPVVQTCLGITVIGNVKKKERKVACTPRDAKFAVIGVPLVGEEVVLQQEKVLPLSLFKEVLKGNGVYEVVPVGSKGVRYEVEQLLQANDVAYTNIQSDINITASSGPATCVVISYHNEYEQAIHVMCGEHFHPLTVE</sequence>
<dbReference type="Proteomes" id="UP000605259">
    <property type="component" value="Unassembled WGS sequence"/>
</dbReference>
<proteinExistence type="predicted"/>
<dbReference type="EMBL" id="BMFK01000001">
    <property type="protein sequence ID" value="GGE55389.1"/>
    <property type="molecule type" value="Genomic_DNA"/>
</dbReference>
<keyword evidence="2" id="KW-1185">Reference proteome</keyword>
<accession>A0A917AJJ7</accession>
<dbReference type="InterPro" id="IPR036921">
    <property type="entry name" value="PurM-like_N_sf"/>
</dbReference>
<evidence type="ECO:0000313" key="1">
    <source>
        <dbReference type="EMBL" id="GGE55389.1"/>
    </source>
</evidence>
<evidence type="ECO:0000313" key="2">
    <source>
        <dbReference type="Proteomes" id="UP000605259"/>
    </source>
</evidence>
<dbReference type="RefSeq" id="WP_188386615.1">
    <property type="nucleotide sequence ID" value="NZ_BMFK01000001.1"/>
</dbReference>
<comment type="caution">
    <text evidence="1">The sequence shown here is derived from an EMBL/GenBank/DDBJ whole genome shotgun (WGS) entry which is preliminary data.</text>
</comment>
<reference evidence="1" key="2">
    <citation type="submission" date="2020-09" db="EMBL/GenBank/DDBJ databases">
        <authorList>
            <person name="Sun Q."/>
            <person name="Zhou Y."/>
        </authorList>
    </citation>
    <scope>NUCLEOTIDE SEQUENCE</scope>
    <source>
        <strain evidence="1">CGMCC 1.12698</strain>
    </source>
</reference>
<reference evidence="1" key="1">
    <citation type="journal article" date="2014" name="Int. J. Syst. Evol. Microbiol.">
        <title>Complete genome sequence of Corynebacterium casei LMG S-19264T (=DSM 44701T), isolated from a smear-ripened cheese.</title>
        <authorList>
            <consortium name="US DOE Joint Genome Institute (JGI-PGF)"/>
            <person name="Walter F."/>
            <person name="Albersmeier A."/>
            <person name="Kalinowski J."/>
            <person name="Ruckert C."/>
        </authorList>
    </citation>
    <scope>NUCLEOTIDE SEQUENCE</scope>
    <source>
        <strain evidence="1">CGMCC 1.12698</strain>
    </source>
</reference>
<organism evidence="1 2">
    <name type="scientific">Priestia taiwanensis</name>
    <dbReference type="NCBI Taxonomy" id="1347902"/>
    <lineage>
        <taxon>Bacteria</taxon>
        <taxon>Bacillati</taxon>
        <taxon>Bacillota</taxon>
        <taxon>Bacilli</taxon>
        <taxon>Bacillales</taxon>
        <taxon>Bacillaceae</taxon>
        <taxon>Priestia</taxon>
    </lineage>
</organism>
<evidence type="ECO:0008006" key="3">
    <source>
        <dbReference type="Google" id="ProtNLM"/>
    </source>
</evidence>
<name>A0A917AJJ7_9BACI</name>
<gene>
    <name evidence="1" type="ORF">GCM10007140_02190</name>
</gene>
<dbReference type="Gene3D" id="3.30.1330.10">
    <property type="entry name" value="PurM-like, N-terminal domain"/>
    <property type="match status" value="1"/>
</dbReference>